<evidence type="ECO:0000313" key="2">
    <source>
        <dbReference type="Proteomes" id="UP000285266"/>
    </source>
</evidence>
<organism evidence="1 2">
    <name type="scientific">Bifidobacterium mongoliense</name>
    <dbReference type="NCBI Taxonomy" id="518643"/>
    <lineage>
        <taxon>Bacteria</taxon>
        <taxon>Bacillati</taxon>
        <taxon>Actinomycetota</taxon>
        <taxon>Actinomycetes</taxon>
        <taxon>Bifidobacteriales</taxon>
        <taxon>Bifidobacteriaceae</taxon>
        <taxon>Bifidobacterium</taxon>
    </lineage>
</organism>
<sequence>MLFGCVHLAGRLNGLPLSVLPWSHGSPSGPGAGAGKSGHDENSQASKFVKRFSLACLKFIGPTKIVKVTRCLD</sequence>
<dbReference type="Proteomes" id="UP000285266">
    <property type="component" value="Unassembled WGS sequence"/>
</dbReference>
<dbReference type="AlphaFoldDB" id="A0A423UC44"/>
<comment type="caution">
    <text evidence="1">The sequence shown here is derived from an EMBL/GenBank/DDBJ whole genome shotgun (WGS) entry which is preliminary data.</text>
</comment>
<evidence type="ECO:0000313" key="1">
    <source>
        <dbReference type="EMBL" id="ROT86286.1"/>
    </source>
</evidence>
<accession>A0A423UC44</accession>
<dbReference type="EMBL" id="QRAJ01000013">
    <property type="protein sequence ID" value="ROT86286.1"/>
    <property type="molecule type" value="Genomic_DNA"/>
</dbReference>
<protein>
    <submittedName>
        <fullName evidence="1">Uncharacterized protein</fullName>
    </submittedName>
</protein>
<name>A0A423UC44_9BIFI</name>
<gene>
    <name evidence="1" type="ORF">BMONG18_1606</name>
</gene>
<proteinExistence type="predicted"/>
<reference evidence="1 2" key="1">
    <citation type="submission" date="2018-07" db="EMBL/GenBank/DDBJ databases">
        <title>The role of parmesan cheese in vectoring bovine microbiota.</title>
        <authorList>
            <person name="Lugli G.A."/>
            <person name="Milani C."/>
        </authorList>
    </citation>
    <scope>NUCLEOTIDE SEQUENCE [LARGE SCALE GENOMIC DNA]</scope>
    <source>
        <strain evidence="1 2">BMONG18</strain>
    </source>
</reference>